<evidence type="ECO:0000313" key="5">
    <source>
        <dbReference type="Proteomes" id="UP001219518"/>
    </source>
</evidence>
<organism evidence="4 5">
    <name type="scientific">Frankliniella fusca</name>
    <dbReference type="NCBI Taxonomy" id="407009"/>
    <lineage>
        <taxon>Eukaryota</taxon>
        <taxon>Metazoa</taxon>
        <taxon>Ecdysozoa</taxon>
        <taxon>Arthropoda</taxon>
        <taxon>Hexapoda</taxon>
        <taxon>Insecta</taxon>
        <taxon>Pterygota</taxon>
        <taxon>Neoptera</taxon>
        <taxon>Paraneoptera</taxon>
        <taxon>Thysanoptera</taxon>
        <taxon>Terebrantia</taxon>
        <taxon>Thripoidea</taxon>
        <taxon>Thripidae</taxon>
        <taxon>Frankliniella</taxon>
    </lineage>
</organism>
<sequence>MPDNKTLNVPKGVARGHILCCCAVVFVCFMLTCLNLFMLSSTRTAIRHLEQRIDGHPRNLQRQQLQQPPPPPQLPADAAALIQRELEQQLQQQQPVDDFILLAPGDLDNAWTTQTGRLLVPVGQPEQDDDGWKQMQVQLAEQTSQQQRHIENLHDKLSEQLRAREELQRDQQNLMREHHELSREHLREMAKQDRKLLKEKHRVLKQDARHQDELRRVQSEMEQLKKVVEAVKTLDPASSPAPQAVSADATAPLMDVSVITQDVRSVEPGRPTTEAPVTTTSEDTAAAGKPHPLDHIFSAVFGPGADPGSFFFPSYPVGAAKAEEERAPRERRDLKDLRDRRERRRERLVSRLGGRRRRHDKEDGPLMRIDDGKLVPLEPVNTPVVLPEAQSSARLRRLVRHG</sequence>
<dbReference type="EMBL" id="JAHWGI010000979">
    <property type="protein sequence ID" value="KAK3919462.1"/>
    <property type="molecule type" value="Genomic_DNA"/>
</dbReference>
<reference evidence="4" key="2">
    <citation type="journal article" date="2023" name="BMC Genomics">
        <title>Pest status, molecular evolution, and epigenetic factors derived from the genome assembly of Frankliniella fusca, a thysanopteran phytovirus vector.</title>
        <authorList>
            <person name="Catto M.A."/>
            <person name="Labadie P.E."/>
            <person name="Jacobson A.L."/>
            <person name="Kennedy G.G."/>
            <person name="Srinivasan R."/>
            <person name="Hunt B.G."/>
        </authorList>
    </citation>
    <scope>NUCLEOTIDE SEQUENCE</scope>
    <source>
        <strain evidence="4">PL_HMW_Pooled</strain>
    </source>
</reference>
<proteinExistence type="predicted"/>
<dbReference type="AlphaFoldDB" id="A0AAE1LIN5"/>
<dbReference type="Proteomes" id="UP001219518">
    <property type="component" value="Unassembled WGS sequence"/>
</dbReference>
<keyword evidence="1" id="KW-0175">Coiled coil</keyword>
<feature type="coiled-coil region" evidence="1">
    <location>
        <begin position="150"/>
        <end position="234"/>
    </location>
</feature>
<evidence type="ECO:0000256" key="1">
    <source>
        <dbReference type="SAM" id="Coils"/>
    </source>
</evidence>
<accession>A0AAE1LIN5</accession>
<gene>
    <name evidence="4" type="ORF">KUF71_008589</name>
</gene>
<evidence type="ECO:0000256" key="3">
    <source>
        <dbReference type="SAM" id="Phobius"/>
    </source>
</evidence>
<evidence type="ECO:0000313" key="4">
    <source>
        <dbReference type="EMBL" id="KAK3919462.1"/>
    </source>
</evidence>
<keyword evidence="5" id="KW-1185">Reference proteome</keyword>
<reference evidence="4" key="1">
    <citation type="submission" date="2021-07" db="EMBL/GenBank/DDBJ databases">
        <authorList>
            <person name="Catto M.A."/>
            <person name="Jacobson A."/>
            <person name="Kennedy G."/>
            <person name="Labadie P."/>
            <person name="Hunt B.G."/>
            <person name="Srinivasan R."/>
        </authorList>
    </citation>
    <scope>NUCLEOTIDE SEQUENCE</scope>
    <source>
        <strain evidence="4">PL_HMW_Pooled</strain>
        <tissue evidence="4">Head</tissue>
    </source>
</reference>
<name>A0AAE1LIN5_9NEOP</name>
<keyword evidence="3" id="KW-0472">Membrane</keyword>
<protein>
    <submittedName>
        <fullName evidence="4">Reticulocyte-binding protein 2-like protein a</fullName>
    </submittedName>
</protein>
<comment type="caution">
    <text evidence="4">The sequence shown here is derived from an EMBL/GenBank/DDBJ whole genome shotgun (WGS) entry which is preliminary data.</text>
</comment>
<feature type="transmembrane region" description="Helical" evidence="3">
    <location>
        <begin position="16"/>
        <end position="39"/>
    </location>
</feature>
<evidence type="ECO:0000256" key="2">
    <source>
        <dbReference type="SAM" id="MobiDB-lite"/>
    </source>
</evidence>
<keyword evidence="3" id="KW-1133">Transmembrane helix</keyword>
<keyword evidence="3" id="KW-0812">Transmembrane</keyword>
<feature type="region of interest" description="Disordered" evidence="2">
    <location>
        <begin position="264"/>
        <end position="287"/>
    </location>
</feature>